<sequence length="101" mass="11264">MFFLNGLSKGAAAAALLLVGLHQPVSAMGLFCTRPTAPSCPMMGKFDSDWEFSSCKSEMESYQDSIERYFDCLNDEKTATIREYNEAVERFNCYARGGSFC</sequence>
<proteinExistence type="predicted"/>
<evidence type="ECO:0000313" key="3">
    <source>
        <dbReference type="Proteomes" id="UP000231070"/>
    </source>
</evidence>
<comment type="caution">
    <text evidence="2">The sequence shown here is derived from an EMBL/GenBank/DDBJ whole genome shotgun (WGS) entry which is preliminary data.</text>
</comment>
<dbReference type="AlphaFoldDB" id="A0A2G9WSZ1"/>
<name>A0A2G9WSZ1_9HYPH</name>
<gene>
    <name evidence="2" type="ORF">CJ014_20470</name>
</gene>
<evidence type="ECO:0000256" key="1">
    <source>
        <dbReference type="SAM" id="SignalP"/>
    </source>
</evidence>
<feature type="signal peptide" evidence="1">
    <location>
        <begin position="1"/>
        <end position="27"/>
    </location>
</feature>
<keyword evidence="3" id="KW-1185">Reference proteome</keyword>
<keyword evidence="1" id="KW-0732">Signal</keyword>
<reference evidence="2 3" key="1">
    <citation type="submission" date="2017-08" db="EMBL/GenBank/DDBJ databases">
        <title>Pleomorphomonas carboxidotrophicus sp. nov., a new mesophilic hydrogenogenic carboxidotroph.</title>
        <authorList>
            <person name="Esquivel-Elizondo S."/>
            <person name="Krajmalnik-Brown R."/>
            <person name="Maldonado J."/>
        </authorList>
    </citation>
    <scope>NUCLEOTIDE SEQUENCE [LARGE SCALE GENOMIC DNA]</scope>
    <source>
        <strain evidence="2 3">SVCO-16</strain>
    </source>
</reference>
<dbReference type="EMBL" id="NQVN01000018">
    <property type="protein sequence ID" value="PIO97402.1"/>
    <property type="molecule type" value="Genomic_DNA"/>
</dbReference>
<feature type="chain" id="PRO_5013809321" description="Lysozyme inhibitor LprI N-terminal domain-containing protein" evidence="1">
    <location>
        <begin position="28"/>
        <end position="101"/>
    </location>
</feature>
<evidence type="ECO:0008006" key="4">
    <source>
        <dbReference type="Google" id="ProtNLM"/>
    </source>
</evidence>
<evidence type="ECO:0000313" key="2">
    <source>
        <dbReference type="EMBL" id="PIO97402.1"/>
    </source>
</evidence>
<accession>A0A2G9WSZ1</accession>
<protein>
    <recommendedName>
        <fullName evidence="4">Lysozyme inhibitor LprI N-terminal domain-containing protein</fullName>
    </recommendedName>
</protein>
<dbReference type="RefSeq" id="WP_100082359.1">
    <property type="nucleotide sequence ID" value="NZ_NQVN01000018.1"/>
</dbReference>
<dbReference type="Proteomes" id="UP000231070">
    <property type="component" value="Unassembled WGS sequence"/>
</dbReference>
<organism evidence="2 3">
    <name type="scientific">Pleomorphomonas carboxyditropha</name>
    <dbReference type="NCBI Taxonomy" id="2023338"/>
    <lineage>
        <taxon>Bacteria</taxon>
        <taxon>Pseudomonadati</taxon>
        <taxon>Pseudomonadota</taxon>
        <taxon>Alphaproteobacteria</taxon>
        <taxon>Hyphomicrobiales</taxon>
        <taxon>Pleomorphomonadaceae</taxon>
        <taxon>Pleomorphomonas</taxon>
    </lineage>
</organism>
<dbReference type="OrthoDB" id="8452585at2"/>